<gene>
    <name evidence="7" type="primary">yeiL_2</name>
    <name evidence="8" type="ORF">DFR61_11367</name>
    <name evidence="7" type="ORF">NCTC10597_01294</name>
</gene>
<dbReference type="Pfam" id="PF00027">
    <property type="entry name" value="cNMP_binding"/>
    <property type="match status" value="1"/>
</dbReference>
<keyword evidence="3" id="KW-0010">Activator</keyword>
<feature type="domain" description="Cyclic nucleotide-binding" evidence="5">
    <location>
        <begin position="25"/>
        <end position="108"/>
    </location>
</feature>
<dbReference type="SMART" id="SM00100">
    <property type="entry name" value="cNMP"/>
    <property type="match status" value="1"/>
</dbReference>
<evidence type="ECO:0000313" key="8">
    <source>
        <dbReference type="EMBL" id="TDR39070.1"/>
    </source>
</evidence>
<reference evidence="7 9" key="1">
    <citation type="submission" date="2018-06" db="EMBL/GenBank/DDBJ databases">
        <authorList>
            <consortium name="Pathogen Informatics"/>
            <person name="Doyle S."/>
        </authorList>
    </citation>
    <scope>NUCLEOTIDE SEQUENCE [LARGE SCALE GENOMIC DNA]</scope>
    <source>
        <strain evidence="7 9">NCTC10597</strain>
    </source>
</reference>
<dbReference type="Proteomes" id="UP000294641">
    <property type="component" value="Unassembled WGS sequence"/>
</dbReference>
<reference evidence="8 10" key="2">
    <citation type="submission" date="2019-03" db="EMBL/GenBank/DDBJ databases">
        <title>Genomic Encyclopedia of Type Strains, Phase IV (KMG-IV): sequencing the most valuable type-strain genomes for metagenomic binning, comparative biology and taxonomic classification.</title>
        <authorList>
            <person name="Goeker M."/>
        </authorList>
    </citation>
    <scope>NUCLEOTIDE SEQUENCE [LARGE SCALE GENOMIC DNA]</scope>
    <source>
        <strain evidence="8 10">DSM 20580</strain>
    </source>
</reference>
<evidence type="ECO:0000256" key="4">
    <source>
        <dbReference type="ARBA" id="ARBA00023163"/>
    </source>
</evidence>
<organism evidence="7 9">
    <name type="scientific">Kurthia zopfii</name>
    <dbReference type="NCBI Taxonomy" id="1650"/>
    <lineage>
        <taxon>Bacteria</taxon>
        <taxon>Bacillati</taxon>
        <taxon>Bacillota</taxon>
        <taxon>Bacilli</taxon>
        <taxon>Bacillales</taxon>
        <taxon>Caryophanaceae</taxon>
        <taxon>Kurthia</taxon>
    </lineage>
</organism>
<comment type="caution">
    <text evidence="7">The sequence shown here is derived from an EMBL/GenBank/DDBJ whole genome shotgun (WGS) entry which is preliminary data.</text>
</comment>
<evidence type="ECO:0000313" key="7">
    <source>
        <dbReference type="EMBL" id="STX09606.1"/>
    </source>
</evidence>
<dbReference type="PROSITE" id="PS51063">
    <property type="entry name" value="HTH_CRP_2"/>
    <property type="match status" value="1"/>
</dbReference>
<dbReference type="OrthoDB" id="581021at2"/>
<evidence type="ECO:0000259" key="5">
    <source>
        <dbReference type="PROSITE" id="PS50042"/>
    </source>
</evidence>
<keyword evidence="2" id="KW-0238">DNA-binding</keyword>
<evidence type="ECO:0000313" key="10">
    <source>
        <dbReference type="Proteomes" id="UP000294641"/>
    </source>
</evidence>
<evidence type="ECO:0000256" key="2">
    <source>
        <dbReference type="ARBA" id="ARBA00023125"/>
    </source>
</evidence>
<keyword evidence="4" id="KW-0804">Transcription</keyword>
<dbReference type="GO" id="GO:0006355">
    <property type="term" value="P:regulation of DNA-templated transcription"/>
    <property type="evidence" value="ECO:0007669"/>
    <property type="project" value="InterPro"/>
</dbReference>
<dbReference type="SUPFAM" id="SSF51206">
    <property type="entry name" value="cAMP-binding domain-like"/>
    <property type="match status" value="1"/>
</dbReference>
<dbReference type="EMBL" id="UGNP01000001">
    <property type="protein sequence ID" value="STX09606.1"/>
    <property type="molecule type" value="Genomic_DNA"/>
</dbReference>
<dbReference type="NCBIfam" id="NF007707">
    <property type="entry name" value="PRK10402.1"/>
    <property type="match status" value="1"/>
</dbReference>
<dbReference type="CDD" id="cd00038">
    <property type="entry name" value="CAP_ED"/>
    <property type="match status" value="1"/>
</dbReference>
<dbReference type="InterPro" id="IPR012318">
    <property type="entry name" value="HTH_CRP"/>
</dbReference>
<keyword evidence="1" id="KW-0805">Transcription regulation</keyword>
<dbReference type="Proteomes" id="UP000254330">
    <property type="component" value="Unassembled WGS sequence"/>
</dbReference>
<evidence type="ECO:0000256" key="1">
    <source>
        <dbReference type="ARBA" id="ARBA00023015"/>
    </source>
</evidence>
<protein>
    <submittedName>
        <fullName evidence="8">CRP-like cAMP-binding protein</fullName>
    </submittedName>
    <submittedName>
        <fullName evidence="7">Regulatory protein YeiL</fullName>
    </submittedName>
</protein>
<dbReference type="InterPro" id="IPR018490">
    <property type="entry name" value="cNMP-bd_dom_sf"/>
</dbReference>
<name>A0A2U3ADT3_9BACL</name>
<dbReference type="InterPro" id="IPR014710">
    <property type="entry name" value="RmlC-like_jellyroll"/>
</dbReference>
<dbReference type="SUPFAM" id="SSF46785">
    <property type="entry name" value="Winged helix' DNA-binding domain"/>
    <property type="match status" value="1"/>
</dbReference>
<evidence type="ECO:0000259" key="6">
    <source>
        <dbReference type="PROSITE" id="PS51063"/>
    </source>
</evidence>
<dbReference type="RefSeq" id="WP_109349478.1">
    <property type="nucleotide sequence ID" value="NZ_BJUE01000027.1"/>
</dbReference>
<feature type="domain" description="HTH crp-type" evidence="6">
    <location>
        <begin position="148"/>
        <end position="211"/>
    </location>
</feature>
<accession>A0A2U3ADT3</accession>
<dbReference type="AlphaFoldDB" id="A0A2U3ADT3"/>
<dbReference type="GO" id="GO:0003677">
    <property type="term" value="F:DNA binding"/>
    <property type="evidence" value="ECO:0007669"/>
    <property type="project" value="UniProtKB-KW"/>
</dbReference>
<dbReference type="Pfam" id="PF13545">
    <property type="entry name" value="HTH_Crp_2"/>
    <property type="match status" value="1"/>
</dbReference>
<dbReference type="InterPro" id="IPR036390">
    <property type="entry name" value="WH_DNA-bd_sf"/>
</dbReference>
<dbReference type="Gene3D" id="2.60.120.10">
    <property type="entry name" value="Jelly Rolls"/>
    <property type="match status" value="1"/>
</dbReference>
<dbReference type="InterPro" id="IPR000595">
    <property type="entry name" value="cNMP-bd_dom"/>
</dbReference>
<dbReference type="PROSITE" id="PS50042">
    <property type="entry name" value="CNMP_BINDING_3"/>
    <property type="match status" value="1"/>
</dbReference>
<sequence length="235" mass="27029">MKKLHSSTVQTYIDEHPIHQLFSFDIMPFLEIHQFKQGEFIFQELSKPDFLYYVIDGRAKVYMTQENGKVALINFIGEGAFIGELELLQNSFFSKGVQTTTELTCFAIPVHAIHESVRADAHFLRLLCAYLSHKASMHSSRFAQGLSFPLENRLAEFILLSSNEGVYNEKHTEVCEFLGVTYRHLLFVLAQFVDDGLLTKDGRKYIIHDESELSKMATTTQRLDFTLLDLLEVEH</sequence>
<proteinExistence type="predicted"/>
<evidence type="ECO:0000313" key="9">
    <source>
        <dbReference type="Proteomes" id="UP000254330"/>
    </source>
</evidence>
<keyword evidence="10" id="KW-1185">Reference proteome</keyword>
<evidence type="ECO:0000256" key="3">
    <source>
        <dbReference type="ARBA" id="ARBA00023159"/>
    </source>
</evidence>
<dbReference type="EMBL" id="SNZG01000013">
    <property type="protein sequence ID" value="TDR39070.1"/>
    <property type="molecule type" value="Genomic_DNA"/>
</dbReference>